<accession>A0ABP0QMI6</accession>
<keyword evidence="2" id="KW-1185">Reference proteome</keyword>
<comment type="caution">
    <text evidence="1">The sequence shown here is derived from an EMBL/GenBank/DDBJ whole genome shotgun (WGS) entry which is preliminary data.</text>
</comment>
<dbReference type="Proteomes" id="UP001642484">
    <property type="component" value="Unassembled WGS sequence"/>
</dbReference>
<evidence type="ECO:0000313" key="1">
    <source>
        <dbReference type="EMBL" id="CAK9089398.1"/>
    </source>
</evidence>
<evidence type="ECO:0000313" key="2">
    <source>
        <dbReference type="Proteomes" id="UP001642484"/>
    </source>
</evidence>
<sequence length="181" mass="19984">ELNSGITDFGFKLVLQGSPSDLKLALLSESDANHKLPPRTPLLLVRDARLVEHEGETKPEIGFTFKNGKDMVFFTENGKQTLWKLSELIEYRRIKSITRHGSFPEGTCPSVLTPQGQEPPSFIECTDFNPSSFSSFGTALPGKVMGFMSKSQASSVHVALAIASSHLQVLWVLKKSEQQSF</sequence>
<organism evidence="1 2">
    <name type="scientific">Durusdinium trenchii</name>
    <dbReference type="NCBI Taxonomy" id="1381693"/>
    <lineage>
        <taxon>Eukaryota</taxon>
        <taxon>Sar</taxon>
        <taxon>Alveolata</taxon>
        <taxon>Dinophyceae</taxon>
        <taxon>Suessiales</taxon>
        <taxon>Symbiodiniaceae</taxon>
        <taxon>Durusdinium</taxon>
    </lineage>
</organism>
<gene>
    <name evidence="1" type="ORF">CCMP2556_LOCUS43039</name>
</gene>
<reference evidence="1 2" key="1">
    <citation type="submission" date="2024-02" db="EMBL/GenBank/DDBJ databases">
        <authorList>
            <person name="Chen Y."/>
            <person name="Shah S."/>
            <person name="Dougan E. K."/>
            <person name="Thang M."/>
            <person name="Chan C."/>
        </authorList>
    </citation>
    <scope>NUCLEOTIDE SEQUENCE [LARGE SCALE GENOMIC DNA]</scope>
</reference>
<proteinExistence type="predicted"/>
<name>A0ABP0QMI6_9DINO</name>
<feature type="non-terminal residue" evidence="1">
    <location>
        <position position="1"/>
    </location>
</feature>
<protein>
    <submittedName>
        <fullName evidence="1">Uncharacterized protein</fullName>
    </submittedName>
</protein>
<dbReference type="EMBL" id="CAXAMN010024709">
    <property type="protein sequence ID" value="CAK9089398.1"/>
    <property type="molecule type" value="Genomic_DNA"/>
</dbReference>